<dbReference type="FunFam" id="2.160.20.10:FF:000001">
    <property type="entry name" value="Pectinesterase"/>
    <property type="match status" value="1"/>
</dbReference>
<feature type="active site" evidence="6">
    <location>
        <position position="400"/>
    </location>
</feature>
<dbReference type="GO" id="GO:0004857">
    <property type="term" value="F:enzyme inhibitor activity"/>
    <property type="evidence" value="ECO:0007669"/>
    <property type="project" value="InterPro"/>
</dbReference>
<dbReference type="InterPro" id="IPR006501">
    <property type="entry name" value="Pectinesterase_inhib_dom"/>
</dbReference>
<keyword evidence="5 7" id="KW-0063">Aspartyl esterase</keyword>
<dbReference type="InterPro" id="IPR033131">
    <property type="entry name" value="Pectinesterase_Asp_AS"/>
</dbReference>
<evidence type="ECO:0000256" key="5">
    <source>
        <dbReference type="ARBA" id="ARBA00023085"/>
    </source>
</evidence>
<dbReference type="PANTHER" id="PTHR31707">
    <property type="entry name" value="PECTINESTERASE"/>
    <property type="match status" value="1"/>
</dbReference>
<reference evidence="9 10" key="1">
    <citation type="journal article" date="2021" name="Nat. Plants">
        <title>The Taxus genome provides insights into paclitaxel biosynthesis.</title>
        <authorList>
            <person name="Xiong X."/>
            <person name="Gou J."/>
            <person name="Liao Q."/>
            <person name="Li Y."/>
            <person name="Zhou Q."/>
            <person name="Bi G."/>
            <person name="Li C."/>
            <person name="Du R."/>
            <person name="Wang X."/>
            <person name="Sun T."/>
            <person name="Guo L."/>
            <person name="Liang H."/>
            <person name="Lu P."/>
            <person name="Wu Y."/>
            <person name="Zhang Z."/>
            <person name="Ro D.K."/>
            <person name="Shang Y."/>
            <person name="Huang S."/>
            <person name="Yan J."/>
        </authorList>
    </citation>
    <scope>NUCLEOTIDE SEQUENCE [LARGE SCALE GENOMIC DNA]</scope>
    <source>
        <strain evidence="9">Ta-2019</strain>
    </source>
</reference>
<dbReference type="Proteomes" id="UP000824469">
    <property type="component" value="Unassembled WGS sequence"/>
</dbReference>
<accession>A0AA38FKA8</accession>
<gene>
    <name evidence="9" type="ORF">KI387_009920</name>
</gene>
<comment type="catalytic activity">
    <reaction evidence="7">
        <text>[(1-&gt;4)-alpha-D-galacturonosyl methyl ester](n) + n H2O = [(1-&gt;4)-alpha-D-galacturonosyl](n) + n methanol + n H(+)</text>
        <dbReference type="Rhea" id="RHEA:22380"/>
        <dbReference type="Rhea" id="RHEA-COMP:14570"/>
        <dbReference type="Rhea" id="RHEA-COMP:14573"/>
        <dbReference type="ChEBI" id="CHEBI:15377"/>
        <dbReference type="ChEBI" id="CHEBI:15378"/>
        <dbReference type="ChEBI" id="CHEBI:17790"/>
        <dbReference type="ChEBI" id="CHEBI:140522"/>
        <dbReference type="ChEBI" id="CHEBI:140523"/>
        <dbReference type="EC" id="3.1.1.11"/>
    </reaction>
</comment>
<dbReference type="SUPFAM" id="SSF101148">
    <property type="entry name" value="Plant invertase/pectin methylesterase inhibitor"/>
    <property type="match status" value="1"/>
</dbReference>
<sequence>MAAKSLVLIVLLFVSFSSRSKAATVKSGVESACELAPDRSFCEWSLKQDPRSSGAGPNDMSQIAIKRSIAEALKLRSLILSESRRSSMDAKQNQAVQDCSFLYGLTLDHLTDGLSQLTGAGSSNLQRNKAVDIQSYLSAALTNQVTCLDGLEEANVNLRSFSFTDHISNSSRSVSNCLALVRKFWIGSANSQQTSVHNRRLLSNGRQAHRVNDGFLSQYGSVDNGFPSWLSRAKRRLLLQTAGGVNLTGNVVTVAQNGSGNYSTITDAINAAQNKSSNITVIYVRAGVYQEYVSVPSNKYNIMLVGDGKDVTVITGNRSVGNGSTTFNSATLATVGKGFIAMDLTIENTAGAVNHQAVALRVGADLSVFYRCSFKGYQDTLYTYSLRQFYRECDVYGTVDFIFGNAAVVLQECTLLARRPMGGQQNLFTAQGRTDPNQNTGTSIHNCNVTAAADLVPVITSFPTYLGRPWKEYSRTVYMQSYLDSLIQPAGWLPWSGTFALSTLYYGEYQNQGPGANTSARVTWSGYHIMSNSDAQNFTVATFISGDAWLPATPVPYTAGLL</sequence>
<name>A0AA38FKA8_TAXCH</name>
<keyword evidence="7" id="KW-0732">Signal</keyword>
<dbReference type="GO" id="GO:0045490">
    <property type="term" value="P:pectin catabolic process"/>
    <property type="evidence" value="ECO:0007669"/>
    <property type="project" value="UniProtKB-UniRule"/>
</dbReference>
<dbReference type="InterPro" id="IPR012334">
    <property type="entry name" value="Pectin_lyas_fold"/>
</dbReference>
<evidence type="ECO:0000256" key="3">
    <source>
        <dbReference type="ARBA" id="ARBA00007786"/>
    </source>
</evidence>
<dbReference type="OMA" id="HIMSNSD"/>
<evidence type="ECO:0000259" key="8">
    <source>
        <dbReference type="SMART" id="SM00856"/>
    </source>
</evidence>
<dbReference type="GO" id="GO:0030599">
    <property type="term" value="F:pectinesterase activity"/>
    <property type="evidence" value="ECO:0007669"/>
    <property type="project" value="UniProtKB-UniRule"/>
</dbReference>
<keyword evidence="10" id="KW-1185">Reference proteome</keyword>
<comment type="pathway">
    <text evidence="1 7">Glycan metabolism; pectin degradation; 2-dehydro-3-deoxy-D-gluconate from pectin: step 1/5.</text>
</comment>
<dbReference type="Gene3D" id="1.20.140.40">
    <property type="entry name" value="Invertase/pectin methylesterase inhibitor family protein"/>
    <property type="match status" value="1"/>
</dbReference>
<dbReference type="EC" id="3.1.1.11" evidence="7"/>
<dbReference type="CDD" id="cd15798">
    <property type="entry name" value="PMEI-like_3"/>
    <property type="match status" value="1"/>
</dbReference>
<evidence type="ECO:0000256" key="7">
    <source>
        <dbReference type="RuleBase" id="RU000589"/>
    </source>
</evidence>
<dbReference type="SMART" id="SM00856">
    <property type="entry name" value="PMEI"/>
    <property type="match status" value="1"/>
</dbReference>
<dbReference type="PROSITE" id="PS00503">
    <property type="entry name" value="PECTINESTERASE_2"/>
    <property type="match status" value="1"/>
</dbReference>
<dbReference type="InterPro" id="IPR011050">
    <property type="entry name" value="Pectin_lyase_fold/virulence"/>
</dbReference>
<proteinExistence type="inferred from homology"/>
<comment type="caution">
    <text evidence="9">The sequence shown here is derived from an EMBL/GenBank/DDBJ whole genome shotgun (WGS) entry which is preliminary data.</text>
</comment>
<feature type="domain" description="Pectinesterase inhibitor" evidence="8">
    <location>
        <begin position="24"/>
        <end position="180"/>
    </location>
</feature>
<evidence type="ECO:0000256" key="1">
    <source>
        <dbReference type="ARBA" id="ARBA00005184"/>
    </source>
</evidence>
<evidence type="ECO:0000313" key="9">
    <source>
        <dbReference type="EMBL" id="KAH9305516.1"/>
    </source>
</evidence>
<evidence type="ECO:0000256" key="2">
    <source>
        <dbReference type="ARBA" id="ARBA00006027"/>
    </source>
</evidence>
<evidence type="ECO:0000256" key="4">
    <source>
        <dbReference type="ARBA" id="ARBA00022801"/>
    </source>
</evidence>
<comment type="similarity">
    <text evidence="3">In the C-terminal section; belongs to the pectinesterase family.</text>
</comment>
<organism evidence="9 10">
    <name type="scientific">Taxus chinensis</name>
    <name type="common">Chinese yew</name>
    <name type="synonym">Taxus wallichiana var. chinensis</name>
    <dbReference type="NCBI Taxonomy" id="29808"/>
    <lineage>
        <taxon>Eukaryota</taxon>
        <taxon>Viridiplantae</taxon>
        <taxon>Streptophyta</taxon>
        <taxon>Embryophyta</taxon>
        <taxon>Tracheophyta</taxon>
        <taxon>Spermatophyta</taxon>
        <taxon>Pinopsida</taxon>
        <taxon>Pinidae</taxon>
        <taxon>Conifers II</taxon>
        <taxon>Cupressales</taxon>
        <taxon>Taxaceae</taxon>
        <taxon>Taxus</taxon>
    </lineage>
</organism>
<dbReference type="Gene3D" id="2.160.20.10">
    <property type="entry name" value="Single-stranded right-handed beta-helix, Pectin lyase-like"/>
    <property type="match status" value="1"/>
</dbReference>
<dbReference type="SUPFAM" id="SSF51126">
    <property type="entry name" value="Pectin lyase-like"/>
    <property type="match status" value="1"/>
</dbReference>
<dbReference type="GO" id="GO:0042545">
    <property type="term" value="P:cell wall modification"/>
    <property type="evidence" value="ECO:0007669"/>
    <property type="project" value="UniProtKB-UniRule"/>
</dbReference>
<dbReference type="AlphaFoldDB" id="A0AA38FKA8"/>
<feature type="chain" id="PRO_5041480298" description="Pectinesterase" evidence="7">
    <location>
        <begin position="23"/>
        <end position="562"/>
    </location>
</feature>
<dbReference type="NCBIfam" id="TIGR01614">
    <property type="entry name" value="PME_inhib"/>
    <property type="match status" value="1"/>
</dbReference>
<dbReference type="InterPro" id="IPR000070">
    <property type="entry name" value="Pectinesterase_cat"/>
</dbReference>
<dbReference type="InterPro" id="IPR035513">
    <property type="entry name" value="Invertase/methylesterase_inhib"/>
</dbReference>
<evidence type="ECO:0000313" key="10">
    <source>
        <dbReference type="Proteomes" id="UP000824469"/>
    </source>
</evidence>
<comment type="similarity">
    <text evidence="2">In the N-terminal section; belongs to the PMEI family.</text>
</comment>
<protein>
    <recommendedName>
        <fullName evidence="7">Pectinesterase</fullName>
        <ecNumber evidence="7">3.1.1.11</ecNumber>
    </recommendedName>
</protein>
<evidence type="ECO:0000256" key="6">
    <source>
        <dbReference type="PROSITE-ProRule" id="PRU10040"/>
    </source>
</evidence>
<dbReference type="EMBL" id="JAHRHJ020000008">
    <property type="protein sequence ID" value="KAH9305516.1"/>
    <property type="molecule type" value="Genomic_DNA"/>
</dbReference>
<dbReference type="Pfam" id="PF04043">
    <property type="entry name" value="PMEI"/>
    <property type="match status" value="1"/>
</dbReference>
<feature type="signal peptide" evidence="7">
    <location>
        <begin position="1"/>
        <end position="22"/>
    </location>
</feature>
<dbReference type="Pfam" id="PF01095">
    <property type="entry name" value="Pectinesterase"/>
    <property type="match status" value="1"/>
</dbReference>
<keyword evidence="4 7" id="KW-0378">Hydrolase</keyword>